<dbReference type="Proteomes" id="UP000062973">
    <property type="component" value="Chromosome"/>
</dbReference>
<dbReference type="KEGG" id="amq:AMETH_6871"/>
<proteinExistence type="predicted"/>
<name>A0A076N2A1_AMYME</name>
<feature type="compositionally biased region" description="Basic and acidic residues" evidence="1">
    <location>
        <begin position="27"/>
        <end position="36"/>
    </location>
</feature>
<evidence type="ECO:0000256" key="1">
    <source>
        <dbReference type="SAM" id="MobiDB-lite"/>
    </source>
</evidence>
<dbReference type="STRING" id="1068978.AMETH_6871"/>
<sequence length="212" mass="22605">MPETGPGEVGGVDPKAHETTTSCGPCRGEHERERAHGLGPVVVRGERLDPRAVHGARAQVVHRGEVGAQREVLARRGERAGRGQPPRRREPVRAEAELLQRCLRGDHPQPRLVRGQAGELGLAVQADRPVAGRDAVVVAVQQETVATAGALADPGGDGLRTFGARREEEGQGDVSAVQLGREFGAAVQRPRTDAGQRDQQTGVHVTHRTRSS</sequence>
<feature type="region of interest" description="Disordered" evidence="1">
    <location>
        <begin position="1"/>
        <end position="38"/>
    </location>
</feature>
<reference evidence="2 3" key="1">
    <citation type="submission" date="2014-07" db="EMBL/GenBank/DDBJ databases">
        <title>Whole Genome Sequence of the Amycolatopsis methanolica 239.</title>
        <authorList>
            <person name="Tang B."/>
        </authorList>
    </citation>
    <scope>NUCLEOTIDE SEQUENCE [LARGE SCALE GENOMIC DNA]</scope>
    <source>
        <strain evidence="2 3">239</strain>
    </source>
</reference>
<protein>
    <submittedName>
        <fullName evidence="2">Uncharacterized protein</fullName>
    </submittedName>
</protein>
<evidence type="ECO:0000313" key="2">
    <source>
        <dbReference type="EMBL" id="AIJ26963.1"/>
    </source>
</evidence>
<accession>A0A076N2A1</accession>
<evidence type="ECO:0000313" key="3">
    <source>
        <dbReference type="Proteomes" id="UP000062973"/>
    </source>
</evidence>
<dbReference type="EMBL" id="CP009110">
    <property type="protein sequence ID" value="AIJ26963.1"/>
    <property type="molecule type" value="Genomic_DNA"/>
</dbReference>
<feature type="region of interest" description="Disordered" evidence="1">
    <location>
        <begin position="73"/>
        <end position="93"/>
    </location>
</feature>
<dbReference type="PATRIC" id="fig|1068978.7.peg.7381"/>
<dbReference type="AlphaFoldDB" id="A0A076N2A1"/>
<gene>
    <name evidence="2" type="ORF">AMETH_6871</name>
</gene>
<feature type="region of interest" description="Disordered" evidence="1">
    <location>
        <begin position="186"/>
        <end position="212"/>
    </location>
</feature>
<dbReference type="HOGENOM" id="CLU_1297656_0_0_11"/>
<organism evidence="2 3">
    <name type="scientific">Amycolatopsis methanolica 239</name>
    <dbReference type="NCBI Taxonomy" id="1068978"/>
    <lineage>
        <taxon>Bacteria</taxon>
        <taxon>Bacillati</taxon>
        <taxon>Actinomycetota</taxon>
        <taxon>Actinomycetes</taxon>
        <taxon>Pseudonocardiales</taxon>
        <taxon>Pseudonocardiaceae</taxon>
        <taxon>Amycolatopsis</taxon>
        <taxon>Amycolatopsis methanolica group</taxon>
    </lineage>
</organism>
<keyword evidence="3" id="KW-1185">Reference proteome</keyword>